<dbReference type="Proteomes" id="UP000177676">
    <property type="component" value="Unassembled WGS sequence"/>
</dbReference>
<feature type="compositionally biased region" description="Basic and acidic residues" evidence="1">
    <location>
        <begin position="1"/>
        <end position="28"/>
    </location>
</feature>
<evidence type="ECO:0000256" key="1">
    <source>
        <dbReference type="SAM" id="MobiDB-lite"/>
    </source>
</evidence>
<organism evidence="2 3">
    <name type="scientific">Candidatus Yanofskybacteria bacterium RIFCSPLOWO2_02_FULL_43_10b</name>
    <dbReference type="NCBI Taxonomy" id="1802704"/>
    <lineage>
        <taxon>Bacteria</taxon>
        <taxon>Candidatus Yanofskyibacteriota</taxon>
    </lineage>
</organism>
<feature type="compositionally biased region" description="Low complexity" evidence="1">
    <location>
        <begin position="40"/>
        <end position="51"/>
    </location>
</feature>
<protein>
    <submittedName>
        <fullName evidence="2">Uncharacterized protein</fullName>
    </submittedName>
</protein>
<accession>A0A1F8H5E7</accession>
<reference evidence="2 3" key="1">
    <citation type="journal article" date="2016" name="Nat. Commun.">
        <title>Thousands of microbial genomes shed light on interconnected biogeochemical processes in an aquifer system.</title>
        <authorList>
            <person name="Anantharaman K."/>
            <person name="Brown C.T."/>
            <person name="Hug L.A."/>
            <person name="Sharon I."/>
            <person name="Castelle C.J."/>
            <person name="Probst A.J."/>
            <person name="Thomas B.C."/>
            <person name="Singh A."/>
            <person name="Wilkins M.J."/>
            <person name="Karaoz U."/>
            <person name="Brodie E.L."/>
            <person name="Williams K.H."/>
            <person name="Hubbard S.S."/>
            <person name="Banfield J.F."/>
        </authorList>
    </citation>
    <scope>NUCLEOTIDE SEQUENCE [LARGE SCALE GENOMIC DNA]</scope>
</reference>
<dbReference type="EMBL" id="MGKS01000002">
    <property type="protein sequence ID" value="OGN32842.1"/>
    <property type="molecule type" value="Genomic_DNA"/>
</dbReference>
<evidence type="ECO:0000313" key="2">
    <source>
        <dbReference type="EMBL" id="OGN32842.1"/>
    </source>
</evidence>
<sequence length="61" mass="6955">MPDNNFDRPTDMPKPEQAEGEQIAKPEQEVGLDGLMAFAQEQVTEQLSETEQLQERAEELH</sequence>
<comment type="caution">
    <text evidence="2">The sequence shown here is derived from an EMBL/GenBank/DDBJ whole genome shotgun (WGS) entry which is preliminary data.</text>
</comment>
<gene>
    <name evidence="2" type="ORF">A3I92_00810</name>
</gene>
<feature type="region of interest" description="Disordered" evidence="1">
    <location>
        <begin position="1"/>
        <end position="61"/>
    </location>
</feature>
<evidence type="ECO:0000313" key="3">
    <source>
        <dbReference type="Proteomes" id="UP000177676"/>
    </source>
</evidence>
<dbReference type="AlphaFoldDB" id="A0A1F8H5E7"/>
<name>A0A1F8H5E7_9BACT</name>
<proteinExistence type="predicted"/>